<gene>
    <name evidence="1" type="ORF">HPB50_024319</name>
</gene>
<sequence>MPRSECSKEAGSAVEDVASDPLLNFSSTAADQCSKEAGSAVEDVASDPLLNFCSTAADQCSKEAGSAVEDVASDPLLNFSSTAADRCSESRNIPMGALLSTASLEARPGMEANGVEKGFMKTYRIFAGLTFSDTIPDVVAKLLIGGASFRGSFWPVSWLPLPCLESGFVRCGFVTSSHPVREQPEHRTRRPPE</sequence>
<dbReference type="Proteomes" id="UP000821845">
    <property type="component" value="Chromosome 10"/>
</dbReference>
<name>A0ACB7T8Q6_HYAAI</name>
<dbReference type="EMBL" id="CM023490">
    <property type="protein sequence ID" value="KAH6943546.1"/>
    <property type="molecule type" value="Genomic_DNA"/>
</dbReference>
<organism evidence="1 2">
    <name type="scientific">Hyalomma asiaticum</name>
    <name type="common">Tick</name>
    <dbReference type="NCBI Taxonomy" id="266040"/>
    <lineage>
        <taxon>Eukaryota</taxon>
        <taxon>Metazoa</taxon>
        <taxon>Ecdysozoa</taxon>
        <taxon>Arthropoda</taxon>
        <taxon>Chelicerata</taxon>
        <taxon>Arachnida</taxon>
        <taxon>Acari</taxon>
        <taxon>Parasitiformes</taxon>
        <taxon>Ixodida</taxon>
        <taxon>Ixodoidea</taxon>
        <taxon>Ixodidae</taxon>
        <taxon>Hyalomminae</taxon>
        <taxon>Hyalomma</taxon>
    </lineage>
</organism>
<accession>A0ACB7T8Q6</accession>
<evidence type="ECO:0000313" key="2">
    <source>
        <dbReference type="Proteomes" id="UP000821845"/>
    </source>
</evidence>
<proteinExistence type="predicted"/>
<protein>
    <submittedName>
        <fullName evidence="1">Uncharacterized protein</fullName>
    </submittedName>
</protein>
<comment type="caution">
    <text evidence="1">The sequence shown here is derived from an EMBL/GenBank/DDBJ whole genome shotgun (WGS) entry which is preliminary data.</text>
</comment>
<reference evidence="1" key="1">
    <citation type="submission" date="2020-05" db="EMBL/GenBank/DDBJ databases">
        <title>Large-scale comparative analyses of tick genomes elucidate their genetic diversity and vector capacities.</title>
        <authorList>
            <person name="Jia N."/>
            <person name="Wang J."/>
            <person name="Shi W."/>
            <person name="Du L."/>
            <person name="Sun Y."/>
            <person name="Zhan W."/>
            <person name="Jiang J."/>
            <person name="Wang Q."/>
            <person name="Zhang B."/>
            <person name="Ji P."/>
            <person name="Sakyi L.B."/>
            <person name="Cui X."/>
            <person name="Yuan T."/>
            <person name="Jiang B."/>
            <person name="Yang W."/>
            <person name="Lam T.T.-Y."/>
            <person name="Chang Q."/>
            <person name="Ding S."/>
            <person name="Wang X."/>
            <person name="Zhu J."/>
            <person name="Ruan X."/>
            <person name="Zhao L."/>
            <person name="Wei J."/>
            <person name="Que T."/>
            <person name="Du C."/>
            <person name="Cheng J."/>
            <person name="Dai P."/>
            <person name="Han X."/>
            <person name="Huang E."/>
            <person name="Gao Y."/>
            <person name="Liu J."/>
            <person name="Shao H."/>
            <person name="Ye R."/>
            <person name="Li L."/>
            <person name="Wei W."/>
            <person name="Wang X."/>
            <person name="Wang C."/>
            <person name="Yang T."/>
            <person name="Huo Q."/>
            <person name="Li W."/>
            <person name="Guo W."/>
            <person name="Chen H."/>
            <person name="Zhou L."/>
            <person name="Ni X."/>
            <person name="Tian J."/>
            <person name="Zhou Y."/>
            <person name="Sheng Y."/>
            <person name="Liu T."/>
            <person name="Pan Y."/>
            <person name="Xia L."/>
            <person name="Li J."/>
            <person name="Zhao F."/>
            <person name="Cao W."/>
        </authorList>
    </citation>
    <scope>NUCLEOTIDE SEQUENCE</scope>
    <source>
        <strain evidence="1">Hyas-2018</strain>
    </source>
</reference>
<keyword evidence="2" id="KW-1185">Reference proteome</keyword>
<evidence type="ECO:0000313" key="1">
    <source>
        <dbReference type="EMBL" id="KAH6943546.1"/>
    </source>
</evidence>